<dbReference type="RefSeq" id="WP_174881125.1">
    <property type="nucleotide sequence ID" value="NZ_CADEPK010000315.1"/>
</dbReference>
<dbReference type="PANTHER" id="PTHR11705:SF143">
    <property type="entry name" value="SLL0236 PROTEIN"/>
    <property type="match status" value="1"/>
</dbReference>
<dbReference type="PROSITE" id="PS52035">
    <property type="entry name" value="PEPTIDASE_M14"/>
    <property type="match status" value="1"/>
</dbReference>
<gene>
    <name evidence="11" type="ORF">J2S02_000647</name>
</gene>
<dbReference type="SMART" id="SM00631">
    <property type="entry name" value="Zn_pept"/>
    <property type="match status" value="1"/>
</dbReference>
<keyword evidence="9" id="KW-0732">Signal</keyword>
<comment type="caution">
    <text evidence="11">The sequence shown here is derived from an EMBL/GenBank/DDBJ whole genome shotgun (WGS) entry which is preliminary data.</text>
</comment>
<evidence type="ECO:0000259" key="10">
    <source>
        <dbReference type="PROSITE" id="PS52035"/>
    </source>
</evidence>
<name>A0ABT9YWY9_9BACI</name>
<feature type="chain" id="PRO_5045527721" evidence="9">
    <location>
        <begin position="23"/>
        <end position="328"/>
    </location>
</feature>
<keyword evidence="3" id="KW-0645">Protease</keyword>
<dbReference type="SUPFAM" id="SSF53187">
    <property type="entry name" value="Zn-dependent exopeptidases"/>
    <property type="match status" value="1"/>
</dbReference>
<dbReference type="InterPro" id="IPR000834">
    <property type="entry name" value="Peptidase_M14"/>
</dbReference>
<dbReference type="EC" id="3.4.19.11" evidence="11"/>
<feature type="signal peptide" evidence="9">
    <location>
        <begin position="1"/>
        <end position="22"/>
    </location>
</feature>
<accession>A0ABT9YWY9</accession>
<evidence type="ECO:0000256" key="2">
    <source>
        <dbReference type="ARBA" id="ARBA00005988"/>
    </source>
</evidence>
<dbReference type="InterPro" id="IPR057246">
    <property type="entry name" value="CARBOXYPEPT_ZN_1"/>
</dbReference>
<keyword evidence="5 11" id="KW-0378">Hydrolase</keyword>
<keyword evidence="12" id="KW-1185">Reference proteome</keyword>
<keyword evidence="6" id="KW-0862">Zinc</keyword>
<comment type="similarity">
    <text evidence="2 8">Belongs to the peptidase M14 family.</text>
</comment>
<feature type="active site" description="Proton donor/acceptor" evidence="8">
    <location>
        <position position="286"/>
    </location>
</feature>
<organism evidence="11 12">
    <name type="scientific">Metabacillus niabensis</name>
    <dbReference type="NCBI Taxonomy" id="324854"/>
    <lineage>
        <taxon>Bacteria</taxon>
        <taxon>Bacillati</taxon>
        <taxon>Bacillota</taxon>
        <taxon>Bacilli</taxon>
        <taxon>Bacillales</taxon>
        <taxon>Bacillaceae</taxon>
        <taxon>Metabacillus</taxon>
    </lineage>
</organism>
<dbReference type="EMBL" id="JAUSTZ010000001">
    <property type="protein sequence ID" value="MDQ0224325.1"/>
    <property type="molecule type" value="Genomic_DNA"/>
</dbReference>
<evidence type="ECO:0000256" key="1">
    <source>
        <dbReference type="ARBA" id="ARBA00001947"/>
    </source>
</evidence>
<comment type="cofactor">
    <cofactor evidence="1">
        <name>Zn(2+)</name>
        <dbReference type="ChEBI" id="CHEBI:29105"/>
    </cofactor>
</comment>
<protein>
    <submittedName>
        <fullName evidence="11">G-D-glutamyl-meso-diaminopimelate peptidase</fullName>
        <ecNumber evidence="11">3.4.19.11</ecNumber>
    </submittedName>
</protein>
<sequence>MDKKGLLFFVLFFLLFGSNGHAEVEKPYTYKRMKQEVYQIAKQFHLEVKTFGKSEFGRDLVAVKVGDGKKSVLITASHHGREWLSTHIVMKMMKQYAKAYSESNDIYGHHPQILDDVSIWFVPMVNPDGVMIQQTGIRHMPFLMQEVYFDMNKGEGDFSRWKANGFGIDLNRQYPAGWEEIKGGQPYAAYSHYKGEKPFVAKESLALRAFTNQIRPLAAAAYHTSGRIIYWYYFNEIQHLQRDIRLVSEIADKTGYEVEYPPSSATGGGYTDWFIQTYKLPALTIELSYSVHETNPPLSVLKEEWNRNKEIGMVMASFAKNEFGVAEE</sequence>
<evidence type="ECO:0000256" key="6">
    <source>
        <dbReference type="ARBA" id="ARBA00022833"/>
    </source>
</evidence>
<feature type="domain" description="Peptidase M14" evidence="10">
    <location>
        <begin position="26"/>
        <end position="319"/>
    </location>
</feature>
<evidence type="ECO:0000256" key="5">
    <source>
        <dbReference type="ARBA" id="ARBA00022801"/>
    </source>
</evidence>
<reference evidence="11 12" key="1">
    <citation type="submission" date="2023-07" db="EMBL/GenBank/DDBJ databases">
        <title>Genomic Encyclopedia of Type Strains, Phase IV (KMG-IV): sequencing the most valuable type-strain genomes for metagenomic binning, comparative biology and taxonomic classification.</title>
        <authorList>
            <person name="Goeker M."/>
        </authorList>
    </citation>
    <scope>NUCLEOTIDE SEQUENCE [LARGE SCALE GENOMIC DNA]</scope>
    <source>
        <strain evidence="11 12">DSM 17723</strain>
    </source>
</reference>
<dbReference type="GO" id="GO:0016787">
    <property type="term" value="F:hydrolase activity"/>
    <property type="evidence" value="ECO:0007669"/>
    <property type="project" value="UniProtKB-KW"/>
</dbReference>
<evidence type="ECO:0000256" key="9">
    <source>
        <dbReference type="SAM" id="SignalP"/>
    </source>
</evidence>
<dbReference type="PROSITE" id="PS00132">
    <property type="entry name" value="CARBOXYPEPT_ZN_1"/>
    <property type="match status" value="1"/>
</dbReference>
<evidence type="ECO:0000256" key="8">
    <source>
        <dbReference type="PROSITE-ProRule" id="PRU01379"/>
    </source>
</evidence>
<dbReference type="Pfam" id="PF00246">
    <property type="entry name" value="Peptidase_M14"/>
    <property type="match status" value="1"/>
</dbReference>
<evidence type="ECO:0000313" key="12">
    <source>
        <dbReference type="Proteomes" id="UP001232245"/>
    </source>
</evidence>
<dbReference type="Proteomes" id="UP001232245">
    <property type="component" value="Unassembled WGS sequence"/>
</dbReference>
<keyword evidence="4" id="KW-0479">Metal-binding</keyword>
<evidence type="ECO:0000313" key="11">
    <source>
        <dbReference type="EMBL" id="MDQ0224325.1"/>
    </source>
</evidence>
<dbReference type="PANTHER" id="PTHR11705">
    <property type="entry name" value="PROTEASE FAMILY M14 CARBOXYPEPTIDASE A,B"/>
    <property type="match status" value="1"/>
</dbReference>
<evidence type="ECO:0000256" key="3">
    <source>
        <dbReference type="ARBA" id="ARBA00022670"/>
    </source>
</evidence>
<dbReference type="Gene3D" id="3.40.630.10">
    <property type="entry name" value="Zn peptidases"/>
    <property type="match status" value="1"/>
</dbReference>
<evidence type="ECO:0000256" key="7">
    <source>
        <dbReference type="ARBA" id="ARBA00023049"/>
    </source>
</evidence>
<evidence type="ECO:0000256" key="4">
    <source>
        <dbReference type="ARBA" id="ARBA00022723"/>
    </source>
</evidence>
<proteinExistence type="inferred from homology"/>
<keyword evidence="7" id="KW-0482">Metalloprotease</keyword>